<feature type="binding site" evidence="11">
    <location>
        <position position="157"/>
    </location>
    <ligand>
        <name>substrate</name>
    </ligand>
</feature>
<gene>
    <name evidence="11" type="primary">fni</name>
    <name evidence="13" type="ORF">ENT87_03870</name>
</gene>
<dbReference type="GO" id="GO:0010181">
    <property type="term" value="F:FMN binding"/>
    <property type="evidence" value="ECO:0007669"/>
    <property type="project" value="UniProtKB-UniRule"/>
</dbReference>
<dbReference type="InterPro" id="IPR013785">
    <property type="entry name" value="Aldolase_TIM"/>
</dbReference>
<feature type="binding site" evidence="11">
    <location>
        <begin position="94"/>
        <end position="96"/>
    </location>
    <ligand>
        <name>substrate</name>
    </ligand>
</feature>
<comment type="similarity">
    <text evidence="11">Belongs to the IPP isomerase type 2 family.</text>
</comment>
<dbReference type="EC" id="5.3.3.2" evidence="11"/>
<comment type="subunit">
    <text evidence="10 11">Homooctamer. Dimer of tetramers.</text>
</comment>
<keyword evidence="5 11" id="KW-0479">Metal-binding</keyword>
<accession>A0A7J3I7G1</accession>
<dbReference type="GO" id="GO:0070402">
    <property type="term" value="F:NADPH binding"/>
    <property type="evidence" value="ECO:0007669"/>
    <property type="project" value="UniProtKB-UniRule"/>
</dbReference>
<feature type="binding site" evidence="11">
    <location>
        <position position="94"/>
    </location>
    <ligand>
        <name>FMN</name>
        <dbReference type="ChEBI" id="CHEBI:58210"/>
    </ligand>
</feature>
<comment type="cofactor">
    <cofactor evidence="11">
        <name>Mg(2+)</name>
        <dbReference type="ChEBI" id="CHEBI:18420"/>
    </cofactor>
</comment>
<evidence type="ECO:0000256" key="9">
    <source>
        <dbReference type="ARBA" id="ARBA00023235"/>
    </source>
</evidence>
<comment type="caution">
    <text evidence="13">The sequence shown here is derived from an EMBL/GenBank/DDBJ whole genome shotgun (WGS) entry which is preliminary data.</text>
</comment>
<evidence type="ECO:0000259" key="12">
    <source>
        <dbReference type="Pfam" id="PF01070"/>
    </source>
</evidence>
<comment type="cofactor">
    <cofactor evidence="1 11">
        <name>FMN</name>
        <dbReference type="ChEBI" id="CHEBI:58210"/>
    </cofactor>
</comment>
<comment type="caution">
    <text evidence="11">Lacks conserved residue(s) required for the propagation of feature annotation.</text>
</comment>
<keyword evidence="8 11" id="KW-0414">Isoprene biosynthesis</keyword>
<organism evidence="13">
    <name type="scientific">Ignisphaera aggregans</name>
    <dbReference type="NCBI Taxonomy" id="334771"/>
    <lineage>
        <taxon>Archaea</taxon>
        <taxon>Thermoproteota</taxon>
        <taxon>Thermoprotei</taxon>
        <taxon>Desulfurococcales</taxon>
        <taxon>Desulfurococcaceae</taxon>
        <taxon>Ignisphaera</taxon>
    </lineage>
</organism>
<evidence type="ECO:0000256" key="4">
    <source>
        <dbReference type="ARBA" id="ARBA00022643"/>
    </source>
</evidence>
<proteinExistence type="inferred from homology"/>
<feature type="binding site" evidence="11">
    <location>
        <begin position="64"/>
        <end position="66"/>
    </location>
    <ligand>
        <name>FMN</name>
        <dbReference type="ChEBI" id="CHEBI:58210"/>
    </ligand>
</feature>
<feature type="binding site" evidence="11">
    <location>
        <position position="189"/>
    </location>
    <ligand>
        <name>FMN</name>
        <dbReference type="ChEBI" id="CHEBI:58210"/>
    </ligand>
</feature>
<comment type="function">
    <text evidence="11">Involved in the biosynthesis of isoprenoids. Catalyzes the 1,3-allylic rearrangement of the homoallylic substrate isopentenyl (IPP) to its allylic isomer, dimethylallyl diphosphate (DMAPP).</text>
</comment>
<dbReference type="GO" id="GO:0005737">
    <property type="term" value="C:cytoplasm"/>
    <property type="evidence" value="ECO:0007669"/>
    <property type="project" value="UniProtKB-SubCell"/>
</dbReference>
<keyword evidence="3 11" id="KW-0285">Flavoprotein</keyword>
<dbReference type="InterPro" id="IPR000262">
    <property type="entry name" value="FMN-dep_DH"/>
</dbReference>
<dbReference type="CDD" id="cd02811">
    <property type="entry name" value="IDI-2_FMN"/>
    <property type="match status" value="1"/>
</dbReference>
<feature type="binding site" evidence="11">
    <location>
        <begin position="289"/>
        <end position="290"/>
    </location>
    <ligand>
        <name>FMN</name>
        <dbReference type="ChEBI" id="CHEBI:58210"/>
    </ligand>
</feature>
<keyword evidence="2 11" id="KW-0963">Cytoplasm</keyword>
<dbReference type="Pfam" id="PF01070">
    <property type="entry name" value="FMN_dh"/>
    <property type="match status" value="1"/>
</dbReference>
<feature type="binding site" evidence="11">
    <location>
        <begin position="268"/>
        <end position="270"/>
    </location>
    <ligand>
        <name>FMN</name>
        <dbReference type="ChEBI" id="CHEBI:58210"/>
    </ligand>
</feature>
<evidence type="ECO:0000256" key="10">
    <source>
        <dbReference type="ARBA" id="ARBA00025810"/>
    </source>
</evidence>
<evidence type="ECO:0000256" key="5">
    <source>
        <dbReference type="ARBA" id="ARBA00022723"/>
    </source>
</evidence>
<comment type="catalytic activity">
    <reaction evidence="11">
        <text>isopentenyl diphosphate = dimethylallyl diphosphate</text>
        <dbReference type="Rhea" id="RHEA:23284"/>
        <dbReference type="ChEBI" id="CHEBI:57623"/>
        <dbReference type="ChEBI" id="CHEBI:128769"/>
        <dbReference type="EC" id="5.3.3.2"/>
    </reaction>
</comment>
<feature type="binding site" evidence="11">
    <location>
        <position position="123"/>
    </location>
    <ligand>
        <name>FMN</name>
        <dbReference type="ChEBI" id="CHEBI:58210"/>
    </ligand>
</feature>
<sequence length="361" mass="39641">MSIENRKSEHIEHAVNQISQGPLTTLLENVIIVHQAFTELSMDEIDLSTEFLGYKLQAPVLISGMTGGFDGAFNINKKLAELAEEYRLAIGVGSQRAMILKPELSYTYRVVRDVAHSVPVIANIGIAQLSTINYESIEWIVESLEADALAIHLNMLQELIQCEGDRSFKGAIKSLEKIIEKIDVPIIIKEVGNGLSREVASKFYNLGIRIFDVAGAGGTNWVTIEMLRMEGKHSKIGEAFRTWGIPTAASIVEASSIGSDVIVIASGGIRTGVDIAKAISLGAELVGIAQPFLRAVLSGREKEYTDTLLKQLRIAMMLAGCRNIMELKNVHIVVHGLLAQWLCARKLKIRNNNSYIPCFIN</sequence>
<dbReference type="SUPFAM" id="SSF51395">
    <property type="entry name" value="FMN-linked oxidoreductases"/>
    <property type="match status" value="1"/>
</dbReference>
<dbReference type="GO" id="GO:0000287">
    <property type="term" value="F:magnesium ion binding"/>
    <property type="evidence" value="ECO:0007669"/>
    <property type="project" value="UniProtKB-UniRule"/>
</dbReference>
<feature type="binding site" evidence="11">
    <location>
        <position position="63"/>
    </location>
    <ligand>
        <name>FMN</name>
        <dbReference type="ChEBI" id="CHEBI:58210"/>
    </ligand>
</feature>
<dbReference type="EMBL" id="DTAI01000112">
    <property type="protein sequence ID" value="HGN36670.1"/>
    <property type="molecule type" value="Genomic_DNA"/>
</dbReference>
<dbReference type="PANTHER" id="PTHR43665">
    <property type="entry name" value="ISOPENTENYL-DIPHOSPHATE DELTA-ISOMERASE"/>
    <property type="match status" value="1"/>
</dbReference>
<evidence type="ECO:0000256" key="3">
    <source>
        <dbReference type="ARBA" id="ARBA00022630"/>
    </source>
</evidence>
<dbReference type="NCBIfam" id="TIGR02151">
    <property type="entry name" value="IPP_isom_2"/>
    <property type="match status" value="1"/>
</dbReference>
<keyword evidence="9 11" id="KW-0413">Isomerase</keyword>
<comment type="cofactor">
    <cofactor evidence="11">
        <name>NADPH</name>
        <dbReference type="ChEBI" id="CHEBI:57783"/>
    </cofactor>
</comment>
<evidence type="ECO:0000313" key="13">
    <source>
        <dbReference type="EMBL" id="HGN36670.1"/>
    </source>
</evidence>
<name>A0A7J3I7G1_9CREN</name>
<evidence type="ECO:0000256" key="7">
    <source>
        <dbReference type="ARBA" id="ARBA00022857"/>
    </source>
</evidence>
<feature type="domain" description="FMN-dependent dehydrogenase" evidence="12">
    <location>
        <begin position="171"/>
        <end position="332"/>
    </location>
</feature>
<feature type="binding site" evidence="11">
    <location>
        <begin position="6"/>
        <end position="7"/>
    </location>
    <ligand>
        <name>substrate</name>
    </ligand>
</feature>
<evidence type="ECO:0000256" key="11">
    <source>
        <dbReference type="HAMAP-Rule" id="MF_00354"/>
    </source>
</evidence>
<evidence type="ECO:0000256" key="1">
    <source>
        <dbReference type="ARBA" id="ARBA00001917"/>
    </source>
</evidence>
<dbReference type="InterPro" id="IPR011179">
    <property type="entry name" value="IPdP_isomerase"/>
</dbReference>
<dbReference type="SMART" id="SM01240">
    <property type="entry name" value="IMPDH"/>
    <property type="match status" value="1"/>
</dbReference>
<evidence type="ECO:0000256" key="2">
    <source>
        <dbReference type="ARBA" id="ARBA00022490"/>
    </source>
</evidence>
<protein>
    <recommendedName>
        <fullName evidence="11">Isopentenyl-diphosphate delta-isomerase</fullName>
        <shortName evidence="11">IPP isomerase</shortName>
        <ecNumber evidence="11">5.3.3.2</ecNumber>
    </recommendedName>
    <alternativeName>
        <fullName evidence="11">Isopentenyl diphosphate:dimethylallyl diphosphate isomerase</fullName>
    </alternativeName>
    <alternativeName>
        <fullName evidence="11">Isopentenyl pyrophosphate isomerase</fullName>
    </alternativeName>
    <alternativeName>
        <fullName evidence="11">Type 2 isopentenyl diphosphate isomerase</fullName>
        <shortName evidence="11">IDI-2</shortName>
    </alternativeName>
</protein>
<dbReference type="AlphaFoldDB" id="A0A7J3I7G1"/>
<dbReference type="GO" id="GO:0004452">
    <property type="term" value="F:isopentenyl-diphosphate delta-isomerase activity"/>
    <property type="evidence" value="ECO:0007669"/>
    <property type="project" value="UniProtKB-UniRule"/>
</dbReference>
<reference evidence="13" key="1">
    <citation type="journal article" date="2020" name="mSystems">
        <title>Genome- and Community-Level Interaction Insights into Carbon Utilization and Element Cycling Functions of Hydrothermarchaeota in Hydrothermal Sediment.</title>
        <authorList>
            <person name="Zhou Z."/>
            <person name="Liu Y."/>
            <person name="Xu W."/>
            <person name="Pan J."/>
            <person name="Luo Z.H."/>
            <person name="Li M."/>
        </authorList>
    </citation>
    <scope>NUCLEOTIDE SEQUENCE [LARGE SCALE GENOMIC DNA]</scope>
    <source>
        <strain evidence="13">SpSt-618</strain>
    </source>
</reference>
<comment type="subcellular location">
    <subcellularLocation>
        <location evidence="11">Cytoplasm</location>
    </subcellularLocation>
</comment>
<evidence type="ECO:0000256" key="6">
    <source>
        <dbReference type="ARBA" id="ARBA00022842"/>
    </source>
</evidence>
<keyword evidence="6 11" id="KW-0460">Magnesium</keyword>
<feature type="binding site" evidence="11">
    <location>
        <position position="219"/>
    </location>
    <ligand>
        <name>FMN</name>
        <dbReference type="ChEBI" id="CHEBI:58210"/>
    </ligand>
</feature>
<evidence type="ECO:0000256" key="8">
    <source>
        <dbReference type="ARBA" id="ARBA00023229"/>
    </source>
</evidence>
<keyword evidence="7 11" id="KW-0521">NADP</keyword>
<feature type="binding site" evidence="11">
    <location>
        <position position="158"/>
    </location>
    <ligand>
        <name>Mg(2+)</name>
        <dbReference type="ChEBI" id="CHEBI:18420"/>
    </ligand>
</feature>
<dbReference type="Gene3D" id="3.20.20.70">
    <property type="entry name" value="Aldolase class I"/>
    <property type="match status" value="1"/>
</dbReference>
<dbReference type="GO" id="GO:0008299">
    <property type="term" value="P:isoprenoid biosynthetic process"/>
    <property type="evidence" value="ECO:0007669"/>
    <property type="project" value="UniProtKB-UniRule"/>
</dbReference>
<dbReference type="GO" id="GO:0016491">
    <property type="term" value="F:oxidoreductase activity"/>
    <property type="evidence" value="ECO:0007669"/>
    <property type="project" value="InterPro"/>
</dbReference>
<dbReference type="HAMAP" id="MF_00354">
    <property type="entry name" value="Idi_2"/>
    <property type="match status" value="1"/>
</dbReference>
<keyword evidence="4 11" id="KW-0288">FMN</keyword>
<dbReference type="PIRSF" id="PIRSF003314">
    <property type="entry name" value="IPP_isomerase"/>
    <property type="match status" value="1"/>
</dbReference>
<dbReference type="PANTHER" id="PTHR43665:SF1">
    <property type="entry name" value="ISOPENTENYL-DIPHOSPHATE DELTA-ISOMERASE"/>
    <property type="match status" value="1"/>
</dbReference>